<feature type="region of interest" description="Disordered" evidence="1">
    <location>
        <begin position="137"/>
        <end position="158"/>
    </location>
</feature>
<feature type="compositionally biased region" description="Polar residues" evidence="1">
    <location>
        <begin position="357"/>
        <end position="369"/>
    </location>
</feature>
<reference evidence="2 3" key="1">
    <citation type="journal article" date="2020" name="ISME J.">
        <title>Uncovering the hidden diversity of litter-decomposition mechanisms in mushroom-forming fungi.</title>
        <authorList>
            <person name="Floudas D."/>
            <person name="Bentzer J."/>
            <person name="Ahren D."/>
            <person name="Johansson T."/>
            <person name="Persson P."/>
            <person name="Tunlid A."/>
        </authorList>
    </citation>
    <scope>NUCLEOTIDE SEQUENCE [LARGE SCALE GENOMIC DNA]</scope>
    <source>
        <strain evidence="2 3">CBS 406.79</strain>
    </source>
</reference>
<keyword evidence="3" id="KW-1185">Reference proteome</keyword>
<evidence type="ECO:0000256" key="1">
    <source>
        <dbReference type="SAM" id="MobiDB-lite"/>
    </source>
</evidence>
<comment type="caution">
    <text evidence="2">The sequence shown here is derived from an EMBL/GenBank/DDBJ whole genome shotgun (WGS) entry which is preliminary data.</text>
</comment>
<dbReference type="EMBL" id="JAACJN010000011">
    <property type="protein sequence ID" value="KAF5391106.1"/>
    <property type="molecule type" value="Genomic_DNA"/>
</dbReference>
<feature type="compositionally biased region" description="Polar residues" evidence="1">
    <location>
        <begin position="335"/>
        <end position="346"/>
    </location>
</feature>
<evidence type="ECO:0000313" key="3">
    <source>
        <dbReference type="Proteomes" id="UP000518752"/>
    </source>
</evidence>
<feature type="region of interest" description="Disordered" evidence="1">
    <location>
        <begin position="389"/>
        <end position="423"/>
    </location>
</feature>
<accession>A0A8H5HXD8</accession>
<proteinExistence type="predicted"/>
<feature type="compositionally biased region" description="Low complexity" evidence="1">
    <location>
        <begin position="137"/>
        <end position="147"/>
    </location>
</feature>
<feature type="compositionally biased region" description="Low complexity" evidence="1">
    <location>
        <begin position="84"/>
        <end position="93"/>
    </location>
</feature>
<evidence type="ECO:0000313" key="2">
    <source>
        <dbReference type="EMBL" id="KAF5391106.1"/>
    </source>
</evidence>
<feature type="compositionally biased region" description="Low complexity" evidence="1">
    <location>
        <begin position="472"/>
        <end position="492"/>
    </location>
</feature>
<name>A0A8H5HXD8_9AGAR</name>
<feature type="region of interest" description="Disordered" evidence="1">
    <location>
        <begin position="317"/>
        <end position="372"/>
    </location>
</feature>
<sequence length="498" mass="52065">MTPPISRSRTGSLSAPIERDIPPMSNQSMHGAPASSPPSDEELPSLVTQLQQMHGLTKKKVYSTKPKRRPFVSSEVYREHPRKSSSLSPVSPSDTNHGGRVTSPSVLDRTGRVYYQGGSSVQPSTSTVARSIVDLSGSSHSASAPGSEVGPSAPGSLYPSPTAIPVSPVPSPPSPILNHAPPSWDPSVAIASPPTAVTYQQQPSPPTINTTHAQVGLHSQRGYLTTAPGLSARANTVPNVPPNINPATIPSRHNSVDTHAPSSIGGTHHFQFLGYQGSNEDHLNLSGMNVNTTVGSRANMNYSMPSMQNRHSISAPLYRDSPLERGPPVPVGSQAAMSPSQSIQHQRLQRPERRLTHASSLSEGSNSYSAPALNPYPNSSPWFNNSGSSTAFNSSTSSTISPYAASSASASSSSSSLPASPLVPTSTPTFMSSMPPSALSPYGMSMRLTHPPPPTPLSTPALHATPRYEYDSSASTAASSYPSSPTSSSTSSLTGWAG</sequence>
<dbReference type="OrthoDB" id="3263163at2759"/>
<feature type="region of interest" description="Disordered" evidence="1">
    <location>
        <begin position="1"/>
        <end position="108"/>
    </location>
</feature>
<feature type="compositionally biased region" description="Basic residues" evidence="1">
    <location>
        <begin position="56"/>
        <end position="70"/>
    </location>
</feature>
<gene>
    <name evidence="2" type="ORF">D9757_003171</name>
</gene>
<protein>
    <submittedName>
        <fullName evidence="2">Uncharacterized protein</fullName>
    </submittedName>
</protein>
<dbReference type="AlphaFoldDB" id="A0A8H5HXD8"/>
<feature type="compositionally biased region" description="Polar residues" evidence="1">
    <location>
        <begin position="1"/>
        <end position="13"/>
    </location>
</feature>
<organism evidence="2 3">
    <name type="scientific">Collybiopsis confluens</name>
    <dbReference type="NCBI Taxonomy" id="2823264"/>
    <lineage>
        <taxon>Eukaryota</taxon>
        <taxon>Fungi</taxon>
        <taxon>Dikarya</taxon>
        <taxon>Basidiomycota</taxon>
        <taxon>Agaricomycotina</taxon>
        <taxon>Agaricomycetes</taxon>
        <taxon>Agaricomycetidae</taxon>
        <taxon>Agaricales</taxon>
        <taxon>Marasmiineae</taxon>
        <taxon>Omphalotaceae</taxon>
        <taxon>Collybiopsis</taxon>
    </lineage>
</organism>
<feature type="region of interest" description="Disordered" evidence="1">
    <location>
        <begin position="442"/>
        <end position="498"/>
    </location>
</feature>
<dbReference type="Proteomes" id="UP000518752">
    <property type="component" value="Unassembled WGS sequence"/>
</dbReference>